<evidence type="ECO:0000313" key="2">
    <source>
        <dbReference type="Proteomes" id="UP000006694"/>
    </source>
</evidence>
<dbReference type="CAZy" id="GT4">
    <property type="family name" value="Glycosyltransferase Family 4"/>
</dbReference>
<dbReference type="Proteomes" id="UP000006694">
    <property type="component" value="Chromosome"/>
</dbReference>
<accession>A5FN36</accession>
<dbReference type="AlphaFoldDB" id="A5FN36"/>
<dbReference type="RefSeq" id="WP_012022447.1">
    <property type="nucleotide sequence ID" value="NC_009441.1"/>
</dbReference>
<protein>
    <submittedName>
        <fullName evidence="1">Candidate alpha-glycosyltransferase Glycosyltransferase family 4</fullName>
    </submittedName>
</protein>
<organism evidence="1 2">
    <name type="scientific">Flavobacterium johnsoniae (strain ATCC 17061 / DSM 2064 / JCM 8514 / BCRC 14874 / CCUG 350202 / NBRC 14942 / NCIMB 11054 / UW101)</name>
    <name type="common">Cytophaga johnsonae</name>
    <dbReference type="NCBI Taxonomy" id="376686"/>
    <lineage>
        <taxon>Bacteria</taxon>
        <taxon>Pseudomonadati</taxon>
        <taxon>Bacteroidota</taxon>
        <taxon>Flavobacteriia</taxon>
        <taxon>Flavobacteriales</taxon>
        <taxon>Flavobacteriaceae</taxon>
        <taxon>Flavobacterium</taxon>
    </lineage>
</organism>
<evidence type="ECO:0000313" key="1">
    <source>
        <dbReference type="EMBL" id="ABQ03377.1"/>
    </source>
</evidence>
<dbReference type="PANTHER" id="PTHR12526">
    <property type="entry name" value="GLYCOSYLTRANSFERASE"/>
    <property type="match status" value="1"/>
</dbReference>
<reference evidence="1 2" key="1">
    <citation type="journal article" date="2009" name="Appl. Environ. Microbiol.">
        <title>Novel features of the polysaccharide-digesting gliding bacterium Flavobacterium johnsoniae as revealed by genome sequence analysis.</title>
        <authorList>
            <person name="McBride M.J."/>
            <person name="Xie G."/>
            <person name="Martens E.C."/>
            <person name="Lapidus A."/>
            <person name="Henrissat B."/>
            <person name="Rhodes R.G."/>
            <person name="Goltsman E."/>
            <person name="Wang W."/>
            <person name="Xu J."/>
            <person name="Hunnicutt D.W."/>
            <person name="Staroscik A.M."/>
            <person name="Hoover T.R."/>
            <person name="Cheng Y.Q."/>
            <person name="Stein J.L."/>
        </authorList>
    </citation>
    <scope>NUCLEOTIDE SEQUENCE [LARGE SCALE GENOMIC DNA]</scope>
    <source>
        <strain evidence="2">ATCC 17061 / DSM 2064 / JCM 8514 / BCRC 14874 / CCUG 350202 / NBRC 14942 / NCIMB 11054 / UW101</strain>
    </source>
</reference>
<dbReference type="PANTHER" id="PTHR12526:SF630">
    <property type="entry name" value="GLYCOSYLTRANSFERASE"/>
    <property type="match status" value="1"/>
</dbReference>
<dbReference type="GeneID" id="31763206"/>
<dbReference type="Gene3D" id="3.40.50.2000">
    <property type="entry name" value="Glycogen Phosphorylase B"/>
    <property type="match status" value="2"/>
</dbReference>
<gene>
    <name evidence="1" type="ordered locus">Fjoh_0341</name>
</gene>
<dbReference type="KEGG" id="fjo:Fjoh_0341"/>
<dbReference type="STRING" id="376686.Fjoh_0341"/>
<dbReference type="eggNOG" id="COG0438">
    <property type="taxonomic scope" value="Bacteria"/>
</dbReference>
<dbReference type="HOGENOM" id="CLU_009583_0_3_10"/>
<dbReference type="SUPFAM" id="SSF53756">
    <property type="entry name" value="UDP-Glycosyltransferase/glycogen phosphorylase"/>
    <property type="match status" value="1"/>
</dbReference>
<sequence>MGKKVAILDLTPFFGGGQKFLLTIQKHLSNKDNYYFLVKDQSTFDQLQGENKYLIKEDNFLLQIKRINSLILLHDIEIVIFNGNRPIYFSPFIKVKNKIAYKHTSNNAFQFYKRQLGHLILNLCYLCCDRIVLLYDNAKNEVFWNKKKIRIINNGVESFNFIEHKNRSSILNVLCISRLDSNKGIDWLINVFWETFGDDKNIQLTIAGAGPLYESLNNFINSNSVPNIKLVGFVEDIQSILSQADIFVLPSKFESFPLSLLEAMSFGLPIISTDTGGTKDIVSDNKNGYLINYHNDKELRDALYTLYDNLDLRKSQGDNSLEIFNEKFTISKCVEKIEKLIYEI</sequence>
<keyword evidence="2" id="KW-1185">Reference proteome</keyword>
<dbReference type="OrthoDB" id="596635at2"/>
<proteinExistence type="predicted"/>
<name>A5FN36_FLAJ1</name>
<dbReference type="EMBL" id="CP000685">
    <property type="protein sequence ID" value="ABQ03377.1"/>
    <property type="molecule type" value="Genomic_DNA"/>
</dbReference>
<dbReference type="Pfam" id="PF13692">
    <property type="entry name" value="Glyco_trans_1_4"/>
    <property type="match status" value="1"/>
</dbReference>